<gene>
    <name evidence="2" type="ORF">L596_016031</name>
</gene>
<reference evidence="2 3" key="1">
    <citation type="journal article" date="2015" name="Genome Biol.">
        <title>Comparative genomics of Steinernema reveals deeply conserved gene regulatory networks.</title>
        <authorList>
            <person name="Dillman A.R."/>
            <person name="Macchietto M."/>
            <person name="Porter C.F."/>
            <person name="Rogers A."/>
            <person name="Williams B."/>
            <person name="Antoshechkin I."/>
            <person name="Lee M.M."/>
            <person name="Goodwin Z."/>
            <person name="Lu X."/>
            <person name="Lewis E.E."/>
            <person name="Goodrich-Blair H."/>
            <person name="Stock S.P."/>
            <person name="Adams B.J."/>
            <person name="Sternberg P.W."/>
            <person name="Mortazavi A."/>
        </authorList>
    </citation>
    <scope>NUCLEOTIDE SEQUENCE [LARGE SCALE GENOMIC DNA]</scope>
    <source>
        <strain evidence="2 3">ALL</strain>
    </source>
</reference>
<sequence length="78" mass="8923">MLCGVSISTFFNTNLFRPNSLDPRRNPERANRRRSAPDALPTAPEAAPLRVENVFMENQAKRLCKETTVDVSRLHVLW</sequence>
<dbReference type="Proteomes" id="UP000298663">
    <property type="component" value="Unassembled WGS sequence"/>
</dbReference>
<evidence type="ECO:0000313" key="3">
    <source>
        <dbReference type="Proteomes" id="UP000298663"/>
    </source>
</evidence>
<evidence type="ECO:0000313" key="2">
    <source>
        <dbReference type="EMBL" id="TKR82286.1"/>
    </source>
</evidence>
<comment type="caution">
    <text evidence="2">The sequence shown here is derived from an EMBL/GenBank/DDBJ whole genome shotgun (WGS) entry which is preliminary data.</text>
</comment>
<keyword evidence="3" id="KW-1185">Reference proteome</keyword>
<protein>
    <submittedName>
        <fullName evidence="2">Uncharacterized protein</fullName>
    </submittedName>
</protein>
<name>A0A4U5NHL0_STECR</name>
<proteinExistence type="predicted"/>
<dbReference type="EMBL" id="AZBU02000004">
    <property type="protein sequence ID" value="TKR82286.1"/>
    <property type="molecule type" value="Genomic_DNA"/>
</dbReference>
<reference evidence="2 3" key="2">
    <citation type="journal article" date="2019" name="G3 (Bethesda)">
        <title>Hybrid Assembly of the Genome of the Entomopathogenic Nematode Steinernema carpocapsae Identifies the X-Chromosome.</title>
        <authorList>
            <person name="Serra L."/>
            <person name="Macchietto M."/>
            <person name="Macias-Munoz A."/>
            <person name="McGill C.J."/>
            <person name="Rodriguez I.M."/>
            <person name="Rodriguez B."/>
            <person name="Murad R."/>
            <person name="Mortazavi A."/>
        </authorList>
    </citation>
    <scope>NUCLEOTIDE SEQUENCE [LARGE SCALE GENOMIC DNA]</scope>
    <source>
        <strain evidence="2 3">ALL</strain>
    </source>
</reference>
<evidence type="ECO:0000256" key="1">
    <source>
        <dbReference type="SAM" id="MobiDB-lite"/>
    </source>
</evidence>
<accession>A0A4U5NHL0</accession>
<feature type="region of interest" description="Disordered" evidence="1">
    <location>
        <begin position="18"/>
        <end position="43"/>
    </location>
</feature>
<organism evidence="2 3">
    <name type="scientific">Steinernema carpocapsae</name>
    <name type="common">Entomopathogenic nematode</name>
    <dbReference type="NCBI Taxonomy" id="34508"/>
    <lineage>
        <taxon>Eukaryota</taxon>
        <taxon>Metazoa</taxon>
        <taxon>Ecdysozoa</taxon>
        <taxon>Nematoda</taxon>
        <taxon>Chromadorea</taxon>
        <taxon>Rhabditida</taxon>
        <taxon>Tylenchina</taxon>
        <taxon>Panagrolaimomorpha</taxon>
        <taxon>Strongyloidoidea</taxon>
        <taxon>Steinernematidae</taxon>
        <taxon>Steinernema</taxon>
    </lineage>
</organism>
<dbReference type="AlphaFoldDB" id="A0A4U5NHL0"/>